<evidence type="ECO:0000313" key="1">
    <source>
        <dbReference type="EMBL" id="ENV17722.1"/>
    </source>
</evidence>
<reference evidence="1 2" key="1">
    <citation type="submission" date="2013-02" db="EMBL/GenBank/DDBJ databases">
        <title>The Genome Sequence of Acinetobacter guillouiae NIPH 991.</title>
        <authorList>
            <consortium name="The Broad Institute Genome Sequencing Platform"/>
            <consortium name="The Broad Institute Genome Sequencing Center for Infectious Disease"/>
            <person name="Cerqueira G."/>
            <person name="Feldgarden M."/>
            <person name="Courvalin P."/>
            <person name="Perichon B."/>
            <person name="Grillot-Courvalin C."/>
            <person name="Clermont D."/>
            <person name="Rocha E."/>
            <person name="Yoon E.-J."/>
            <person name="Nemec A."/>
            <person name="Walker B."/>
            <person name="Young S.K."/>
            <person name="Zeng Q."/>
            <person name="Gargeya S."/>
            <person name="Fitzgerald M."/>
            <person name="Haas B."/>
            <person name="Abouelleil A."/>
            <person name="Alvarado L."/>
            <person name="Arachchi H.M."/>
            <person name="Berlin A.M."/>
            <person name="Chapman S.B."/>
            <person name="Dewar J."/>
            <person name="Goldberg J."/>
            <person name="Griggs A."/>
            <person name="Gujja S."/>
            <person name="Hansen M."/>
            <person name="Howarth C."/>
            <person name="Imamovic A."/>
            <person name="Larimer J."/>
            <person name="McCowan C."/>
            <person name="Murphy C."/>
            <person name="Neiman D."/>
            <person name="Pearson M."/>
            <person name="Priest M."/>
            <person name="Roberts A."/>
            <person name="Saif S."/>
            <person name="Shea T."/>
            <person name="Sisk P."/>
            <person name="Sykes S."/>
            <person name="Wortman J."/>
            <person name="Nusbaum C."/>
            <person name="Birren B."/>
        </authorList>
    </citation>
    <scope>NUCLEOTIDE SEQUENCE [LARGE SCALE GENOMIC DNA]</scope>
    <source>
        <strain evidence="1 2">NIPH 991</strain>
    </source>
</reference>
<proteinExistence type="predicted"/>
<dbReference type="RefSeq" id="WP_004818348.1">
    <property type="nucleotide sequence ID" value="NZ_KB849456.1"/>
</dbReference>
<name>N8X009_ACIGI</name>
<organism evidence="1 2">
    <name type="scientific">Acinetobacter guillouiae NIPH 991</name>
    <dbReference type="NCBI Taxonomy" id="1217656"/>
    <lineage>
        <taxon>Bacteria</taxon>
        <taxon>Pseudomonadati</taxon>
        <taxon>Pseudomonadota</taxon>
        <taxon>Gammaproteobacteria</taxon>
        <taxon>Moraxellales</taxon>
        <taxon>Moraxellaceae</taxon>
        <taxon>Acinetobacter</taxon>
    </lineage>
</organism>
<keyword evidence="2" id="KW-1185">Reference proteome</keyword>
<dbReference type="Gene3D" id="3.40.50.300">
    <property type="entry name" value="P-loop containing nucleotide triphosphate hydrolases"/>
    <property type="match status" value="1"/>
</dbReference>
<dbReference type="PATRIC" id="fig|1217656.3.peg.1005"/>
<dbReference type="AlphaFoldDB" id="N8X009"/>
<dbReference type="InterPro" id="IPR027417">
    <property type="entry name" value="P-loop_NTPase"/>
</dbReference>
<dbReference type="Proteomes" id="UP000013148">
    <property type="component" value="Unassembled WGS sequence"/>
</dbReference>
<gene>
    <name evidence="1" type="ORF">F964_01026</name>
</gene>
<dbReference type="HOGENOM" id="CLU_011498_4_1_6"/>
<evidence type="ECO:0008006" key="3">
    <source>
        <dbReference type="Google" id="ProtNLM"/>
    </source>
</evidence>
<sequence length="630" mass="73047">MPYVSEQFILDARKNIKINVNKPETFAGLMLFLFCVEEKKQQESYLKANMQEFQKLADKAFCFKNVDKSYNHKFWYGLLPKDWVFQTKTMFLKNTKVSALNFLVSLFWYMEFDNNEHIIECFRNKIGAQVFDELFYTEDIENFFINKTICDRESLLKVYNGTREKSTVKYEGSLISKDASDLTSAPFAQTLYSSHEIKKIIWVADFDFIYQFESNDEIPQAAPIFYTSFSNLSKPFLLLAGVSGTGKTRFVREQVKTTGKLDQTYCLVPVRPDWHEPSDLLGYISRLRKEPDYIVTDVLMFLVKAWKEIVDAEVLVRDCNFIGHKNLLEKIRPFWLCLDEMNLAPVEQYFSDYLSVLETREWQWSSNQFCYSSEPLLKADIIKELPNLGQGLRDRLGLSNIEYDSLWEYFSNYGIGLPFNLIVAGTVNMDETTHGFSRKVIDRALSIDFGEFFPNTFNNFFDQNEKPKGLNYPILSTVQKNDLNGSIDVDGMKSIEFLNEVNTALCNTPFKLAYRALNELLLSVLCHKPQDVLSLQAVWDDFLMCKILPRIEGDIDKLSSSNGEETLLHQIESILKIQLADIWGITARPDLYRDSITNPDTAIIIICRSEHKLAWMKARLNHSGFTSFWP</sequence>
<evidence type="ECO:0000313" key="2">
    <source>
        <dbReference type="Proteomes" id="UP000013148"/>
    </source>
</evidence>
<dbReference type="eggNOG" id="COG1401">
    <property type="taxonomic scope" value="Bacteria"/>
</dbReference>
<accession>N8X009</accession>
<dbReference type="SUPFAM" id="SSF52540">
    <property type="entry name" value="P-loop containing nucleoside triphosphate hydrolases"/>
    <property type="match status" value="1"/>
</dbReference>
<protein>
    <recommendedName>
        <fullName evidence="3">ATPase dynein-related AAA domain-containing protein</fullName>
    </recommendedName>
</protein>
<dbReference type="EMBL" id="APPJ01000009">
    <property type="protein sequence ID" value="ENV17722.1"/>
    <property type="molecule type" value="Genomic_DNA"/>
</dbReference>
<comment type="caution">
    <text evidence="1">The sequence shown here is derived from an EMBL/GenBank/DDBJ whole genome shotgun (WGS) entry which is preliminary data.</text>
</comment>